<dbReference type="Proteomes" id="UP000278078">
    <property type="component" value="Chromosome"/>
</dbReference>
<accession>A0A448BQC2</accession>
<name>A0A448BQC2_PSEFL</name>
<reference evidence="2 3" key="1">
    <citation type="submission" date="2018-12" db="EMBL/GenBank/DDBJ databases">
        <authorList>
            <consortium name="Pathogen Informatics"/>
        </authorList>
    </citation>
    <scope>NUCLEOTIDE SEQUENCE [LARGE SCALE GENOMIC DNA]</scope>
    <source>
        <strain evidence="2 3">NCTC10783</strain>
    </source>
</reference>
<proteinExistence type="predicted"/>
<feature type="compositionally biased region" description="Polar residues" evidence="1">
    <location>
        <begin position="8"/>
        <end position="26"/>
    </location>
</feature>
<evidence type="ECO:0000256" key="1">
    <source>
        <dbReference type="SAM" id="MobiDB-lite"/>
    </source>
</evidence>
<sequence length="87" mass="9385">MDKHTKQAPRNGNGANSPPEHQSGQPPASPSKAERYSERKPSEQKPESDAKATRDPVKNGQQPQAARGDDDLMSQEAGHQGPSSQQK</sequence>
<evidence type="ECO:0000313" key="2">
    <source>
        <dbReference type="EMBL" id="VEE47501.1"/>
    </source>
</evidence>
<dbReference type="EMBL" id="LR134300">
    <property type="protein sequence ID" value="VEE47501.1"/>
    <property type="molecule type" value="Genomic_DNA"/>
</dbReference>
<organism evidence="2 3">
    <name type="scientific">Pseudomonas fluorescens</name>
    <dbReference type="NCBI Taxonomy" id="294"/>
    <lineage>
        <taxon>Bacteria</taxon>
        <taxon>Pseudomonadati</taxon>
        <taxon>Pseudomonadota</taxon>
        <taxon>Gammaproteobacteria</taxon>
        <taxon>Pseudomonadales</taxon>
        <taxon>Pseudomonadaceae</taxon>
        <taxon>Pseudomonas</taxon>
    </lineage>
</organism>
<protein>
    <submittedName>
        <fullName evidence="2">Uncharacterized protein</fullName>
    </submittedName>
</protein>
<dbReference type="AlphaFoldDB" id="A0A448BQC2"/>
<gene>
    <name evidence="2" type="ORF">NCTC10783_03386</name>
</gene>
<feature type="region of interest" description="Disordered" evidence="1">
    <location>
        <begin position="1"/>
        <end position="87"/>
    </location>
</feature>
<evidence type="ECO:0000313" key="3">
    <source>
        <dbReference type="Proteomes" id="UP000278078"/>
    </source>
</evidence>
<feature type="compositionally biased region" description="Basic and acidic residues" evidence="1">
    <location>
        <begin position="32"/>
        <end position="57"/>
    </location>
</feature>